<evidence type="ECO:0000256" key="2">
    <source>
        <dbReference type="ARBA" id="ARBA00022618"/>
    </source>
</evidence>
<keyword evidence="1 7" id="KW-1003">Cell membrane</keyword>
<dbReference type="OrthoDB" id="2989137at2"/>
<evidence type="ECO:0000256" key="1">
    <source>
        <dbReference type="ARBA" id="ARBA00022475"/>
    </source>
</evidence>
<accession>A0A1H2Q6C5</accession>
<dbReference type="GO" id="GO:0043093">
    <property type="term" value="P:FtsZ-dependent cytokinesis"/>
    <property type="evidence" value="ECO:0007669"/>
    <property type="project" value="UniProtKB-UniRule"/>
</dbReference>
<keyword evidence="2 7" id="KW-0132">Cell division</keyword>
<evidence type="ECO:0000256" key="3">
    <source>
        <dbReference type="ARBA" id="ARBA00022692"/>
    </source>
</evidence>
<dbReference type="GO" id="GO:0032153">
    <property type="term" value="C:cell division site"/>
    <property type="evidence" value="ECO:0007669"/>
    <property type="project" value="UniProtKB-UniRule"/>
</dbReference>
<comment type="similarity">
    <text evidence="7">Belongs to the FtsL family.</text>
</comment>
<reference evidence="9 10" key="1">
    <citation type="submission" date="2016-10" db="EMBL/GenBank/DDBJ databases">
        <authorList>
            <person name="de Groot N.N."/>
        </authorList>
    </citation>
    <scope>NUCLEOTIDE SEQUENCE [LARGE SCALE GENOMIC DNA]</scope>
    <source>
        <strain evidence="9 10">DSM 23126</strain>
    </source>
</reference>
<dbReference type="Pfam" id="PF04977">
    <property type="entry name" value="DivIC"/>
    <property type="match status" value="1"/>
</dbReference>
<keyword evidence="6 7" id="KW-0131">Cell cycle</keyword>
<keyword evidence="10" id="KW-1185">Reference proteome</keyword>
<comment type="function">
    <text evidence="7">Essential cell division protein.</text>
</comment>
<name>A0A1H2Q6C5_9BACI</name>
<dbReference type="STRING" id="1122204.SAMN05421781_0174"/>
<dbReference type="RefSeq" id="WP_091610201.1">
    <property type="nucleotide sequence ID" value="NZ_FNNC01000001.1"/>
</dbReference>
<keyword evidence="5 7" id="KW-0472">Membrane</keyword>
<organism evidence="9 10">
    <name type="scientific">Marinococcus luteus</name>
    <dbReference type="NCBI Taxonomy" id="1122204"/>
    <lineage>
        <taxon>Bacteria</taxon>
        <taxon>Bacillati</taxon>
        <taxon>Bacillota</taxon>
        <taxon>Bacilli</taxon>
        <taxon>Bacillales</taxon>
        <taxon>Bacillaceae</taxon>
        <taxon>Marinococcus</taxon>
    </lineage>
</organism>
<dbReference type="Proteomes" id="UP000199488">
    <property type="component" value="Unassembled WGS sequence"/>
</dbReference>
<dbReference type="InterPro" id="IPR011922">
    <property type="entry name" value="Cell_div_FtsL"/>
</dbReference>
<dbReference type="NCBIfam" id="TIGR02209">
    <property type="entry name" value="ftsL_broad"/>
    <property type="match status" value="1"/>
</dbReference>
<evidence type="ECO:0000256" key="8">
    <source>
        <dbReference type="NCBIfam" id="TIGR02209"/>
    </source>
</evidence>
<protein>
    <recommendedName>
        <fullName evidence="7 8">Cell division protein FtsL</fullName>
    </recommendedName>
</protein>
<evidence type="ECO:0000256" key="4">
    <source>
        <dbReference type="ARBA" id="ARBA00022989"/>
    </source>
</evidence>
<comment type="subcellular location">
    <subcellularLocation>
        <location evidence="7">Cell membrane</location>
        <topology evidence="7">Single-pass type II membrane protein</topology>
    </subcellularLocation>
    <text evidence="7">Localizes to the division septum where it forms a ring structure.</text>
</comment>
<evidence type="ECO:0000256" key="7">
    <source>
        <dbReference type="HAMAP-Rule" id="MF_00910"/>
    </source>
</evidence>
<evidence type="ECO:0000256" key="5">
    <source>
        <dbReference type="ARBA" id="ARBA00023136"/>
    </source>
</evidence>
<keyword evidence="3 7" id="KW-0812">Transmembrane</keyword>
<evidence type="ECO:0000256" key="6">
    <source>
        <dbReference type="ARBA" id="ARBA00023306"/>
    </source>
</evidence>
<dbReference type="HAMAP" id="MF_00910">
    <property type="entry name" value="FtsL"/>
    <property type="match status" value="1"/>
</dbReference>
<evidence type="ECO:0000313" key="9">
    <source>
        <dbReference type="EMBL" id="SDW02716.1"/>
    </source>
</evidence>
<sequence length="122" mass="13908">MENLAQQIKRQQEDKQIVHKKVQYHVRGGITKGEKLIMTAVIIGVLIASFFIVSNFATIHAQDQQIDQTATQIQEQQQVNQNLELQVAELSSPERIMDYAKNELGMEMKDENIQVVNGTEQN</sequence>
<dbReference type="GO" id="GO:0005886">
    <property type="term" value="C:plasma membrane"/>
    <property type="evidence" value="ECO:0007669"/>
    <property type="project" value="UniProtKB-SubCell"/>
</dbReference>
<feature type="transmembrane region" description="Helical" evidence="7">
    <location>
        <begin position="36"/>
        <end position="57"/>
    </location>
</feature>
<keyword evidence="4 7" id="KW-1133">Transmembrane helix</keyword>
<gene>
    <name evidence="7" type="primary">ftsL</name>
    <name evidence="9" type="ORF">SAMN05421781_0174</name>
</gene>
<dbReference type="InterPro" id="IPR007060">
    <property type="entry name" value="FtsL/DivIC"/>
</dbReference>
<proteinExistence type="inferred from homology"/>
<dbReference type="EMBL" id="FNNC01000001">
    <property type="protein sequence ID" value="SDW02716.1"/>
    <property type="molecule type" value="Genomic_DNA"/>
</dbReference>
<evidence type="ECO:0000313" key="10">
    <source>
        <dbReference type="Proteomes" id="UP000199488"/>
    </source>
</evidence>
<dbReference type="AlphaFoldDB" id="A0A1H2Q6C5"/>